<keyword evidence="1" id="KW-0472">Membrane</keyword>
<evidence type="ECO:0008006" key="4">
    <source>
        <dbReference type="Google" id="ProtNLM"/>
    </source>
</evidence>
<evidence type="ECO:0000313" key="3">
    <source>
        <dbReference type="Proteomes" id="UP001165584"/>
    </source>
</evidence>
<feature type="transmembrane region" description="Helical" evidence="1">
    <location>
        <begin position="275"/>
        <end position="291"/>
    </location>
</feature>
<sequence>MSIWVVLLSVLAFAIPVTVVFVAGMTVSEPLWRGSPLLAPLFATVSVAVVSWLAFIAFWLNSWIGFGFATLVLAASIVVAAHGGLWRRWRDALPVASLVVGAIVFYLGFTYLWGPGNGVYDLIQSRFFNFVMPVDNTIPSLFAQKIAAGEPTHLMLGDWNGGDRPPLQSGFELLFRPLSGLAQVLTGHPFTAAPPTAVTFALDLLAQLIWIPVGYALLRQLSFRRWVAIGGVAFALFVPSIMVNTVFTWPKVMSAALVLCALAFLLAAKRSPNRFGLLFASAIIAAVFAVLAHGAAAFAIPALVVVGVYALWRRPLRATVKAVAIGVGIGLVAYVPWIIYQRFIDPPGDRLLKWHLAGVTAIDPRPFVQTFLDQYSALSGTQFIANRLENLSTVFGSDQFERLSDARFDLVTFLRVEDYTSTMVATSLIGLVLLVIMVLSLTGRLRSLPAAELQRLLLVAGMMLSVAIWAFVLFTPFSAIVPHGSHAWLLIFTTVPFAWMLERTPRLGVALLAAQALSLVIVYFRNINHDARFSTSGFLVMAAGLVFLVVVPLISAAWLDRRAARSATISAAMPATRITTPAGRTSV</sequence>
<feature type="transmembrane region" description="Helical" evidence="1">
    <location>
        <begin position="507"/>
        <end position="524"/>
    </location>
</feature>
<feature type="transmembrane region" description="Helical" evidence="1">
    <location>
        <begin position="249"/>
        <end position="268"/>
    </location>
</feature>
<feature type="transmembrane region" description="Helical" evidence="1">
    <location>
        <begin position="92"/>
        <end position="113"/>
    </location>
</feature>
<feature type="transmembrane region" description="Helical" evidence="1">
    <location>
        <begin position="37"/>
        <end position="60"/>
    </location>
</feature>
<dbReference type="Proteomes" id="UP001165584">
    <property type="component" value="Unassembled WGS sequence"/>
</dbReference>
<feature type="transmembrane region" description="Helical" evidence="1">
    <location>
        <begin position="225"/>
        <end position="243"/>
    </location>
</feature>
<proteinExistence type="predicted"/>
<name>A0ABT2GK73_9MICO</name>
<dbReference type="RefSeq" id="WP_259503855.1">
    <property type="nucleotide sequence ID" value="NZ_JANLCM010000001.1"/>
</dbReference>
<accession>A0ABT2GK73</accession>
<evidence type="ECO:0000256" key="1">
    <source>
        <dbReference type="SAM" id="Phobius"/>
    </source>
</evidence>
<feature type="transmembrane region" description="Helical" evidence="1">
    <location>
        <begin position="197"/>
        <end position="218"/>
    </location>
</feature>
<dbReference type="EMBL" id="JANLCM010000001">
    <property type="protein sequence ID" value="MCS5716609.1"/>
    <property type="molecule type" value="Genomic_DNA"/>
</dbReference>
<organism evidence="2 3">
    <name type="scientific">Herbiconiux aconitum</name>
    <dbReference type="NCBI Taxonomy" id="2970913"/>
    <lineage>
        <taxon>Bacteria</taxon>
        <taxon>Bacillati</taxon>
        <taxon>Actinomycetota</taxon>
        <taxon>Actinomycetes</taxon>
        <taxon>Micrococcales</taxon>
        <taxon>Microbacteriaceae</taxon>
        <taxon>Herbiconiux</taxon>
    </lineage>
</organism>
<keyword evidence="1" id="KW-1133">Transmembrane helix</keyword>
<feature type="transmembrane region" description="Helical" evidence="1">
    <location>
        <begin position="536"/>
        <end position="559"/>
    </location>
</feature>
<feature type="transmembrane region" description="Helical" evidence="1">
    <location>
        <begin position="455"/>
        <end position="474"/>
    </location>
</feature>
<reference evidence="2" key="1">
    <citation type="submission" date="2022-08" db="EMBL/GenBank/DDBJ databases">
        <authorList>
            <person name="Deng Y."/>
            <person name="Han X.-F."/>
            <person name="Zhang Y.-Q."/>
        </authorList>
    </citation>
    <scope>NUCLEOTIDE SEQUENCE</scope>
    <source>
        <strain evidence="2">CPCC 205763</strain>
    </source>
</reference>
<keyword evidence="3" id="KW-1185">Reference proteome</keyword>
<feature type="transmembrane region" description="Helical" evidence="1">
    <location>
        <begin position="66"/>
        <end position="85"/>
    </location>
</feature>
<feature type="transmembrane region" description="Helical" evidence="1">
    <location>
        <begin position="423"/>
        <end position="443"/>
    </location>
</feature>
<keyword evidence="1" id="KW-0812">Transmembrane</keyword>
<protein>
    <recommendedName>
        <fullName evidence="4">Glycosyltransferase RgtA/B/C/D-like domain-containing protein</fullName>
    </recommendedName>
</protein>
<comment type="caution">
    <text evidence="2">The sequence shown here is derived from an EMBL/GenBank/DDBJ whole genome shotgun (WGS) entry which is preliminary data.</text>
</comment>
<feature type="transmembrane region" description="Helical" evidence="1">
    <location>
        <begin position="297"/>
        <end position="312"/>
    </location>
</feature>
<feature type="transmembrane region" description="Helical" evidence="1">
    <location>
        <begin position="480"/>
        <end position="500"/>
    </location>
</feature>
<feature type="transmembrane region" description="Helical" evidence="1">
    <location>
        <begin position="6"/>
        <end position="25"/>
    </location>
</feature>
<evidence type="ECO:0000313" key="2">
    <source>
        <dbReference type="EMBL" id="MCS5716609.1"/>
    </source>
</evidence>
<feature type="transmembrane region" description="Helical" evidence="1">
    <location>
        <begin position="319"/>
        <end position="340"/>
    </location>
</feature>
<gene>
    <name evidence="2" type="ORF">N1027_00490</name>
</gene>